<dbReference type="InterPro" id="IPR013207">
    <property type="entry name" value="LGFP"/>
</dbReference>
<dbReference type="Proteomes" id="UP000185736">
    <property type="component" value="Unassembled WGS sequence"/>
</dbReference>
<evidence type="ECO:0000313" key="2">
    <source>
        <dbReference type="Proteomes" id="UP000185736"/>
    </source>
</evidence>
<dbReference type="AlphaFoldDB" id="A0A1Q8I269"/>
<protein>
    <submittedName>
        <fullName evidence="1">Uncharacterized protein</fullName>
    </submittedName>
</protein>
<name>A0A1Q8I269_9ACTO</name>
<dbReference type="RefSeq" id="WP_256690931.1">
    <property type="nucleotide sequence ID" value="NZ_MSGO01000016.1"/>
</dbReference>
<evidence type="ECO:0000313" key="1">
    <source>
        <dbReference type="EMBL" id="OLL15137.1"/>
    </source>
</evidence>
<dbReference type="EMBL" id="MSGO01000016">
    <property type="protein sequence ID" value="OLL15137.1"/>
    <property type="molecule type" value="Genomic_DNA"/>
</dbReference>
<sequence length="68" mass="7037">GGVAYWHSGGKASFLRGAILTAWTAAGGERSKAGLPVGYESRQADGTVTQAFEKGRISVSPTGRVTVR</sequence>
<reference evidence="1 2" key="1">
    <citation type="submission" date="2016-12" db="EMBL/GenBank/DDBJ databases">
        <title>Genomic comparison of strains in the 'Actinomyces naeslundii' group.</title>
        <authorList>
            <person name="Mughal S.R."/>
            <person name="Do T."/>
            <person name="Gilbert S.C."/>
            <person name="Witherden E.A."/>
            <person name="Didelot X."/>
            <person name="Beighton D."/>
        </authorList>
    </citation>
    <scope>NUCLEOTIDE SEQUENCE [LARGE SCALE GENOMIC DNA]</scope>
    <source>
        <strain evidence="1 2">S64C</strain>
    </source>
</reference>
<organism evidence="1 2">
    <name type="scientific">Actinomyces oris</name>
    <dbReference type="NCBI Taxonomy" id="544580"/>
    <lineage>
        <taxon>Bacteria</taxon>
        <taxon>Bacillati</taxon>
        <taxon>Actinomycetota</taxon>
        <taxon>Actinomycetes</taxon>
        <taxon>Actinomycetales</taxon>
        <taxon>Actinomycetaceae</taxon>
        <taxon>Actinomyces</taxon>
    </lineage>
</organism>
<dbReference type="Pfam" id="PF08310">
    <property type="entry name" value="LGFP"/>
    <property type="match status" value="1"/>
</dbReference>
<accession>A0A1Q8I269</accession>
<comment type="caution">
    <text evidence="1">The sequence shown here is derived from an EMBL/GenBank/DDBJ whole genome shotgun (WGS) entry which is preliminary data.</text>
</comment>
<proteinExistence type="predicted"/>
<gene>
    <name evidence="1" type="ORF">BKH32_05015</name>
</gene>
<feature type="non-terminal residue" evidence="1">
    <location>
        <position position="1"/>
    </location>
</feature>